<sequence>MPMSDQSSANSNLNATDNTPVFKTPVVMDTSTNPFTGALNDPNGHSKFLSNEASSSNEALIMGGVMVGSVVLVAIVGVGCMVYKQRLRKVKAQEAKLDDGASV</sequence>
<name>A0ABQ8RBT1_FUSEQ</name>
<keyword evidence="2" id="KW-0472">Membrane</keyword>
<comment type="caution">
    <text evidence="3">The sequence shown here is derived from an EMBL/GenBank/DDBJ whole genome shotgun (WGS) entry which is preliminary data.</text>
</comment>
<dbReference type="Proteomes" id="UP001152024">
    <property type="component" value="Unassembled WGS sequence"/>
</dbReference>
<keyword evidence="4" id="KW-1185">Reference proteome</keyword>
<keyword evidence="2" id="KW-1133">Transmembrane helix</keyword>
<evidence type="ECO:0000313" key="3">
    <source>
        <dbReference type="EMBL" id="KAJ4130978.1"/>
    </source>
</evidence>
<evidence type="ECO:0000313" key="4">
    <source>
        <dbReference type="Proteomes" id="UP001152024"/>
    </source>
</evidence>
<dbReference type="EMBL" id="JAOQBH010000009">
    <property type="protein sequence ID" value="KAJ4130978.1"/>
    <property type="molecule type" value="Genomic_DNA"/>
</dbReference>
<evidence type="ECO:0000256" key="2">
    <source>
        <dbReference type="SAM" id="Phobius"/>
    </source>
</evidence>
<reference evidence="3" key="1">
    <citation type="submission" date="2022-09" db="EMBL/GenBank/DDBJ databases">
        <title>Fusarium specimens isolated from Avocado Roots.</title>
        <authorList>
            <person name="Stajich J."/>
            <person name="Roper C."/>
            <person name="Heimlech-Rivalta G."/>
        </authorList>
    </citation>
    <scope>NUCLEOTIDE SEQUENCE</scope>
    <source>
        <strain evidence="3">CF00095</strain>
    </source>
</reference>
<feature type="transmembrane region" description="Helical" evidence="2">
    <location>
        <begin position="59"/>
        <end position="83"/>
    </location>
</feature>
<accession>A0ABQ8RBT1</accession>
<protein>
    <submittedName>
        <fullName evidence="3">Uncharacterized protein</fullName>
    </submittedName>
</protein>
<gene>
    <name evidence="3" type="ORF">NW768_006517</name>
</gene>
<dbReference type="Gene3D" id="1.20.5.510">
    <property type="entry name" value="Single helix bin"/>
    <property type="match status" value="1"/>
</dbReference>
<proteinExistence type="predicted"/>
<feature type="compositionally biased region" description="Polar residues" evidence="1">
    <location>
        <begin position="1"/>
        <end position="21"/>
    </location>
</feature>
<organism evidence="3 4">
    <name type="scientific">Fusarium equiseti</name>
    <name type="common">Fusarium scirpi</name>
    <dbReference type="NCBI Taxonomy" id="61235"/>
    <lineage>
        <taxon>Eukaryota</taxon>
        <taxon>Fungi</taxon>
        <taxon>Dikarya</taxon>
        <taxon>Ascomycota</taxon>
        <taxon>Pezizomycotina</taxon>
        <taxon>Sordariomycetes</taxon>
        <taxon>Hypocreomycetidae</taxon>
        <taxon>Hypocreales</taxon>
        <taxon>Nectriaceae</taxon>
        <taxon>Fusarium</taxon>
        <taxon>Fusarium incarnatum-equiseti species complex</taxon>
    </lineage>
</organism>
<feature type="region of interest" description="Disordered" evidence="1">
    <location>
        <begin position="1"/>
        <end position="27"/>
    </location>
</feature>
<evidence type="ECO:0000256" key="1">
    <source>
        <dbReference type="SAM" id="MobiDB-lite"/>
    </source>
</evidence>
<keyword evidence="2" id="KW-0812">Transmembrane</keyword>